<feature type="domain" description="Ig-like" evidence="20">
    <location>
        <begin position="226"/>
        <end position="308"/>
    </location>
</feature>
<dbReference type="InterPro" id="IPR013783">
    <property type="entry name" value="Ig-like_fold"/>
</dbReference>
<dbReference type="FunFam" id="2.60.40.10:FF:000015">
    <property type="entry name" value="receptor-type tyrosine-protein phosphatase delta isoform X2"/>
    <property type="match status" value="1"/>
</dbReference>
<evidence type="ECO:0000256" key="11">
    <source>
        <dbReference type="ARBA" id="ARBA00023157"/>
    </source>
</evidence>
<feature type="domain" description="Fibronectin type-III" evidence="21">
    <location>
        <begin position="508"/>
        <end position="599"/>
    </location>
</feature>
<dbReference type="SUPFAM" id="SSF52799">
    <property type="entry name" value="(Phosphotyrosine protein) phosphatases II"/>
    <property type="match status" value="2"/>
</dbReference>
<accession>A0A4W4EVN9</accession>
<keyword evidence="11" id="KW-1015">Disulfide bond</keyword>
<dbReference type="InterPro" id="IPR003961">
    <property type="entry name" value="FN3_dom"/>
</dbReference>
<dbReference type="Pfam" id="PF07679">
    <property type="entry name" value="I-set"/>
    <property type="match status" value="2"/>
</dbReference>
<dbReference type="Proteomes" id="UP000314983">
    <property type="component" value="Chromosome 9"/>
</dbReference>
<dbReference type="InterPro" id="IPR003599">
    <property type="entry name" value="Ig_sub"/>
</dbReference>
<dbReference type="SMART" id="SM00409">
    <property type="entry name" value="IG"/>
    <property type="match status" value="3"/>
</dbReference>
<reference evidence="23" key="1">
    <citation type="journal article" date="2014" name="Science">
        <title>Nonhuman genetics. Genomic basis for the convergent evolution of electric organs.</title>
        <authorList>
            <person name="Gallant J.R."/>
            <person name="Traeger L.L."/>
            <person name="Volkening J.D."/>
            <person name="Moffett H."/>
            <person name="Chen P.H."/>
            <person name="Novina C.D."/>
            <person name="Phillips G.N.Jr."/>
            <person name="Anand R."/>
            <person name="Wells G.B."/>
            <person name="Pinch M."/>
            <person name="Guth R."/>
            <person name="Unguez G.A."/>
            <person name="Albert J.S."/>
            <person name="Zakon H.H."/>
            <person name="Samanta M.P."/>
            <person name="Sussman M.R."/>
        </authorList>
    </citation>
    <scope>NUCLEOTIDE SEQUENCE [LARGE SCALE GENOMIC DNA]</scope>
</reference>
<dbReference type="SMART" id="SM00060">
    <property type="entry name" value="FN3"/>
    <property type="match status" value="4"/>
</dbReference>
<dbReference type="InterPro" id="IPR050713">
    <property type="entry name" value="RTP_Phos/Ushers"/>
</dbReference>
<dbReference type="Gene3D" id="3.90.190.10">
    <property type="entry name" value="Protein tyrosine phosphatase superfamily"/>
    <property type="match status" value="2"/>
</dbReference>
<dbReference type="CDD" id="cd00063">
    <property type="entry name" value="FN3"/>
    <property type="match status" value="3"/>
</dbReference>
<dbReference type="SUPFAM" id="SSF48726">
    <property type="entry name" value="Immunoglobulin"/>
    <property type="match status" value="3"/>
</dbReference>
<dbReference type="Ensembl" id="ENSEEET00000016137.2">
    <property type="protein sequence ID" value="ENSEEEP00000015955.2"/>
    <property type="gene ID" value="ENSEEEG00000007879.2"/>
</dbReference>
<dbReference type="InterPro" id="IPR003595">
    <property type="entry name" value="Tyr_Pase_cat"/>
</dbReference>
<keyword evidence="8" id="KW-0904">Protein phosphatase</keyword>
<keyword evidence="13" id="KW-0325">Glycoprotein</keyword>
<dbReference type="EC" id="3.1.3.48" evidence="3"/>
<dbReference type="SMART" id="SM00194">
    <property type="entry name" value="PTPc"/>
    <property type="match status" value="2"/>
</dbReference>
<gene>
    <name evidence="22" type="primary">ptprdb</name>
</gene>
<dbReference type="PROSITE" id="PS50056">
    <property type="entry name" value="TYR_PHOSPHATASE_2"/>
    <property type="match status" value="2"/>
</dbReference>
<dbReference type="PROSITE" id="PS00383">
    <property type="entry name" value="TYR_PHOSPHATASE_1"/>
    <property type="match status" value="2"/>
</dbReference>
<dbReference type="CDD" id="cd14553">
    <property type="entry name" value="R-PTPc-LAR-1"/>
    <property type="match status" value="1"/>
</dbReference>
<dbReference type="Pfam" id="PF13927">
    <property type="entry name" value="Ig_3"/>
    <property type="match status" value="1"/>
</dbReference>
<evidence type="ECO:0000256" key="5">
    <source>
        <dbReference type="ARBA" id="ARBA00022729"/>
    </source>
</evidence>
<evidence type="ECO:0000313" key="23">
    <source>
        <dbReference type="Proteomes" id="UP000314983"/>
    </source>
</evidence>
<dbReference type="Gene3D" id="2.60.40.10">
    <property type="entry name" value="Immunoglobulins"/>
    <property type="match status" value="7"/>
</dbReference>
<proteinExistence type="inferred from homology"/>
<dbReference type="InterPro" id="IPR013098">
    <property type="entry name" value="Ig_I-set"/>
</dbReference>
<reference evidence="22" key="3">
    <citation type="submission" date="2020-05" db="EMBL/GenBank/DDBJ databases">
        <title>Electrophorus electricus (electric eel) genome, fEleEle1, primary haplotype.</title>
        <authorList>
            <person name="Myers G."/>
            <person name="Meyer A."/>
            <person name="Fedrigo O."/>
            <person name="Formenti G."/>
            <person name="Rhie A."/>
            <person name="Tracey A."/>
            <person name="Sims Y."/>
            <person name="Jarvis E.D."/>
        </authorList>
    </citation>
    <scope>NUCLEOTIDE SEQUENCE [LARGE SCALE GENOMIC DNA]</scope>
</reference>
<dbReference type="SMART" id="SM00404">
    <property type="entry name" value="PTPc_motif"/>
    <property type="match status" value="2"/>
</dbReference>
<dbReference type="InterPro" id="IPR003598">
    <property type="entry name" value="Ig_sub2"/>
</dbReference>
<evidence type="ECO:0000256" key="17">
    <source>
        <dbReference type="SAM" id="Phobius"/>
    </source>
</evidence>
<evidence type="ECO:0000256" key="12">
    <source>
        <dbReference type="ARBA" id="ARBA00023170"/>
    </source>
</evidence>
<evidence type="ECO:0000259" key="21">
    <source>
        <dbReference type="PROSITE" id="PS50853"/>
    </source>
</evidence>
<evidence type="ECO:0000256" key="9">
    <source>
        <dbReference type="ARBA" id="ARBA00022989"/>
    </source>
</evidence>
<dbReference type="InterPro" id="IPR016130">
    <property type="entry name" value="Tyr_Pase_AS"/>
</dbReference>
<evidence type="ECO:0000256" key="6">
    <source>
        <dbReference type="ARBA" id="ARBA00022737"/>
    </source>
</evidence>
<feature type="domain" description="Tyrosine specific protein phosphatases" evidence="19">
    <location>
        <begin position="1115"/>
        <end position="1186"/>
    </location>
</feature>
<evidence type="ECO:0000259" key="20">
    <source>
        <dbReference type="PROSITE" id="PS50835"/>
    </source>
</evidence>
<keyword evidence="6" id="KW-0677">Repeat</keyword>
<feature type="domain" description="Tyrosine specific protein phosphatases" evidence="19">
    <location>
        <begin position="1404"/>
        <end position="1477"/>
    </location>
</feature>
<dbReference type="FunFam" id="2.60.40.10:FF:000010">
    <property type="entry name" value="receptor-type tyrosine-protein phosphatase delta isoform X1"/>
    <property type="match status" value="1"/>
</dbReference>
<reference evidence="22" key="4">
    <citation type="submission" date="2025-08" db="UniProtKB">
        <authorList>
            <consortium name="Ensembl"/>
        </authorList>
    </citation>
    <scope>IDENTIFICATION</scope>
</reference>
<feature type="region of interest" description="Disordered" evidence="16">
    <location>
        <begin position="393"/>
        <end position="414"/>
    </location>
</feature>
<dbReference type="PROSITE" id="PS50853">
    <property type="entry name" value="FN3"/>
    <property type="match status" value="3"/>
</dbReference>
<feature type="domain" description="Ig-like" evidence="20">
    <location>
        <begin position="130"/>
        <end position="218"/>
    </location>
</feature>
<reference evidence="23" key="2">
    <citation type="journal article" date="2017" name="Sci. Adv.">
        <title>A tail of two voltages: Proteomic comparison of the three electric organs of the electric eel.</title>
        <authorList>
            <person name="Traeger L.L."/>
            <person name="Sabat G."/>
            <person name="Barrett-Wilt G.A."/>
            <person name="Wells G.B."/>
            <person name="Sussman M.R."/>
        </authorList>
    </citation>
    <scope>NUCLEOTIDE SEQUENCE [LARGE SCALE GENOMIC DNA]</scope>
</reference>
<dbReference type="FunFam" id="3.90.190.10:FF:000001">
    <property type="entry name" value="Receptor-type tyrosine-protein phosphatase F isoform A"/>
    <property type="match status" value="1"/>
</dbReference>
<evidence type="ECO:0000256" key="15">
    <source>
        <dbReference type="ARBA" id="ARBA00051722"/>
    </source>
</evidence>
<name>A0A4W4EVN9_ELEEL</name>
<dbReference type="FunFam" id="3.90.190.10:FF:000002">
    <property type="entry name" value="receptor-type tyrosine-protein phosphatase delta isoform X2"/>
    <property type="match status" value="1"/>
</dbReference>
<evidence type="ECO:0000256" key="8">
    <source>
        <dbReference type="ARBA" id="ARBA00022912"/>
    </source>
</evidence>
<dbReference type="SUPFAM" id="SSF49265">
    <property type="entry name" value="Fibronectin type III"/>
    <property type="match status" value="3"/>
</dbReference>
<keyword evidence="5" id="KW-0732">Signal</keyword>
<comment type="subcellular location">
    <subcellularLocation>
        <location evidence="1">Membrane</location>
        <topology evidence="1">Single-pass type I membrane protein</topology>
    </subcellularLocation>
</comment>
<dbReference type="PROSITE" id="PS50835">
    <property type="entry name" value="IG_LIKE"/>
    <property type="match status" value="3"/>
</dbReference>
<dbReference type="Pfam" id="PF00102">
    <property type="entry name" value="Y_phosphatase"/>
    <property type="match status" value="2"/>
</dbReference>
<comment type="catalytic activity">
    <reaction evidence="15">
        <text>O-phospho-L-tyrosyl-[protein] + H2O = L-tyrosyl-[protein] + phosphate</text>
        <dbReference type="Rhea" id="RHEA:10684"/>
        <dbReference type="Rhea" id="RHEA-COMP:10136"/>
        <dbReference type="Rhea" id="RHEA-COMP:20101"/>
        <dbReference type="ChEBI" id="CHEBI:15377"/>
        <dbReference type="ChEBI" id="CHEBI:43474"/>
        <dbReference type="ChEBI" id="CHEBI:46858"/>
        <dbReference type="ChEBI" id="CHEBI:61978"/>
        <dbReference type="EC" id="3.1.3.48"/>
    </reaction>
</comment>
<dbReference type="InterPro" id="IPR036179">
    <property type="entry name" value="Ig-like_dom_sf"/>
</dbReference>
<dbReference type="PANTHER" id="PTHR46957:SF11">
    <property type="entry name" value="PROTEIN-TYROSINE-PHOSPHATASE"/>
    <property type="match status" value="1"/>
</dbReference>
<evidence type="ECO:0000256" key="10">
    <source>
        <dbReference type="ARBA" id="ARBA00023136"/>
    </source>
</evidence>
<dbReference type="InterPro" id="IPR036116">
    <property type="entry name" value="FN3_sf"/>
</dbReference>
<keyword evidence="23" id="KW-1185">Reference proteome</keyword>
<protein>
    <recommendedName>
        <fullName evidence="3">protein-tyrosine-phosphatase</fullName>
        <ecNumber evidence="3">3.1.3.48</ecNumber>
    </recommendedName>
</protein>
<dbReference type="GeneTree" id="ENSGT00940000153617"/>
<evidence type="ECO:0000256" key="2">
    <source>
        <dbReference type="ARBA" id="ARBA00010504"/>
    </source>
</evidence>
<feature type="domain" description="Fibronectin type-III" evidence="21">
    <location>
        <begin position="410"/>
        <end position="506"/>
    </location>
</feature>
<dbReference type="InterPro" id="IPR000242">
    <property type="entry name" value="PTP_cat"/>
</dbReference>
<comment type="similarity">
    <text evidence="2">Belongs to the protein-tyrosine phosphatase family. Receptor class 2A subfamily.</text>
</comment>
<dbReference type="GO" id="GO:0004725">
    <property type="term" value="F:protein tyrosine phosphatase activity"/>
    <property type="evidence" value="ECO:0007669"/>
    <property type="project" value="UniProtKB-EC"/>
</dbReference>
<keyword evidence="10 17" id="KW-0472">Membrane</keyword>
<keyword evidence="4 17" id="KW-0812">Transmembrane</keyword>
<dbReference type="InterPro" id="IPR007110">
    <property type="entry name" value="Ig-like_dom"/>
</dbReference>
<dbReference type="PANTHER" id="PTHR46957">
    <property type="entry name" value="CYTOKINE RECEPTOR"/>
    <property type="match status" value="1"/>
</dbReference>
<feature type="domain" description="Tyrosine-protein phosphatase" evidence="18">
    <location>
        <begin position="940"/>
        <end position="1195"/>
    </location>
</feature>
<keyword evidence="12" id="KW-0675">Receptor</keyword>
<keyword evidence="9 17" id="KW-1133">Transmembrane helix</keyword>
<dbReference type="FunFam" id="2.60.40.10:FF:000023">
    <property type="entry name" value="receptor-type tyrosine-protein phosphatase delta isoform X2"/>
    <property type="match status" value="1"/>
</dbReference>
<evidence type="ECO:0000256" key="16">
    <source>
        <dbReference type="SAM" id="MobiDB-lite"/>
    </source>
</evidence>
<dbReference type="PRINTS" id="PR00700">
    <property type="entry name" value="PRTYPHPHTASE"/>
</dbReference>
<evidence type="ECO:0000259" key="18">
    <source>
        <dbReference type="PROSITE" id="PS50055"/>
    </source>
</evidence>
<dbReference type="InterPro" id="IPR000387">
    <property type="entry name" value="Tyr_Pase_dom"/>
</dbReference>
<keyword evidence="14" id="KW-0393">Immunoglobulin domain</keyword>
<dbReference type="CDD" id="cd05739">
    <property type="entry name" value="IgI_3_RPTP_IIa_LAR_like"/>
    <property type="match status" value="1"/>
</dbReference>
<dbReference type="PROSITE" id="PS50055">
    <property type="entry name" value="TYR_PHOSPHATASE_PTP"/>
    <property type="match status" value="2"/>
</dbReference>
<feature type="transmembrane region" description="Helical" evidence="17">
    <location>
        <begin position="840"/>
        <end position="863"/>
    </location>
</feature>
<dbReference type="FunFam" id="2.60.40.10:FF:000036">
    <property type="entry name" value="receptor-type tyrosine-protein phosphatase delta isoform X1"/>
    <property type="match status" value="1"/>
</dbReference>
<evidence type="ECO:0000259" key="19">
    <source>
        <dbReference type="PROSITE" id="PS50056"/>
    </source>
</evidence>
<dbReference type="FunFam" id="2.60.40.10:FF:000027">
    <property type="entry name" value="receptor-type tyrosine-protein phosphatase delta isoform X1"/>
    <property type="match status" value="1"/>
</dbReference>
<dbReference type="FunFam" id="2.60.40.10:FF:000068">
    <property type="entry name" value="receptor-type tyrosine-protein phosphatase delta isoform X1"/>
    <property type="match status" value="1"/>
</dbReference>
<dbReference type="CDD" id="cd05738">
    <property type="entry name" value="IgI_2_RPTP_IIa_LAR_like"/>
    <property type="match status" value="1"/>
</dbReference>
<dbReference type="Pfam" id="PF00041">
    <property type="entry name" value="fn3"/>
    <property type="match status" value="3"/>
</dbReference>
<evidence type="ECO:0000256" key="3">
    <source>
        <dbReference type="ARBA" id="ARBA00013064"/>
    </source>
</evidence>
<feature type="domain" description="Tyrosine-protein phosphatase" evidence="18">
    <location>
        <begin position="1227"/>
        <end position="1486"/>
    </location>
</feature>
<dbReference type="InterPro" id="IPR029021">
    <property type="entry name" value="Prot-tyrosine_phosphatase-like"/>
</dbReference>
<feature type="domain" description="Fibronectin type-III" evidence="21">
    <location>
        <begin position="315"/>
        <end position="405"/>
    </location>
</feature>
<dbReference type="SMART" id="SM00408">
    <property type="entry name" value="IGc2"/>
    <property type="match status" value="3"/>
</dbReference>
<reference evidence="22" key="5">
    <citation type="submission" date="2025-09" db="UniProtKB">
        <authorList>
            <consortium name="Ensembl"/>
        </authorList>
    </citation>
    <scope>IDENTIFICATION</scope>
</reference>
<organism evidence="22 23">
    <name type="scientific">Electrophorus electricus</name>
    <name type="common">Electric eel</name>
    <name type="synonym">Gymnotus electricus</name>
    <dbReference type="NCBI Taxonomy" id="8005"/>
    <lineage>
        <taxon>Eukaryota</taxon>
        <taxon>Metazoa</taxon>
        <taxon>Chordata</taxon>
        <taxon>Craniata</taxon>
        <taxon>Vertebrata</taxon>
        <taxon>Euteleostomi</taxon>
        <taxon>Actinopterygii</taxon>
        <taxon>Neopterygii</taxon>
        <taxon>Teleostei</taxon>
        <taxon>Ostariophysi</taxon>
        <taxon>Gymnotiformes</taxon>
        <taxon>Gymnotoidei</taxon>
        <taxon>Gymnotidae</taxon>
        <taxon>Electrophorus</taxon>
    </lineage>
</organism>
<evidence type="ECO:0000256" key="13">
    <source>
        <dbReference type="ARBA" id="ARBA00023180"/>
    </source>
</evidence>
<keyword evidence="7" id="KW-0378">Hydrolase</keyword>
<dbReference type="GO" id="GO:0005886">
    <property type="term" value="C:plasma membrane"/>
    <property type="evidence" value="ECO:0007669"/>
    <property type="project" value="UniProtKB-ARBA"/>
</dbReference>
<evidence type="ECO:0000256" key="4">
    <source>
        <dbReference type="ARBA" id="ARBA00022692"/>
    </source>
</evidence>
<evidence type="ECO:0000256" key="7">
    <source>
        <dbReference type="ARBA" id="ARBA00022801"/>
    </source>
</evidence>
<feature type="domain" description="Ig-like" evidence="20">
    <location>
        <begin position="28"/>
        <end position="118"/>
    </location>
</feature>
<evidence type="ECO:0000256" key="1">
    <source>
        <dbReference type="ARBA" id="ARBA00004479"/>
    </source>
</evidence>
<evidence type="ECO:0000313" key="22">
    <source>
        <dbReference type="Ensembl" id="ENSEEEP00000015955.2"/>
    </source>
</evidence>
<evidence type="ECO:0000256" key="14">
    <source>
        <dbReference type="ARBA" id="ARBA00023319"/>
    </source>
</evidence>
<sequence length="1495" mass="167903">MKTEAATLVLVSKPLVMTVYTYIYTTPPRFTQTPIDQTGVQGGVASFVCQATGEPQPRITWSRKGKKVTSQRFEVIDFEDGSSSVLRVQPLRTPRDEAIYECVASNTVGEISISTRLTVLREDQLPPGFPTIDMGPQLKVVERSRTATMLCAASGTPDPEITWFKDFLPISTHAHGRIKQLRSGALQIDQSEANDQGKYECVATNSAGTRYSTPANLYVRVRRVPPRFSVQPMDYEIMPGGGVNITCQAVGVPMPYVKWMLGTEDLTPEEDMPIGKNVLELSDVRQSANYTCVAMSTLGVIESVAQITVKALPNPPGAPVVMERSATSITLMWDSGNPLPISYYIIQHRPTSSRDHFKEIDFVATTRYSVGGLSPYSHYHFRVIAVNSIGRGPPSPTVEARTAEQAPSSPPRRVRGRMLSISTAMVQWEEPEEANGQVVGYRVYYTSDSALPVSQWEKEIVRGANFLTIQDMTPNKTYYIRVLAFTAVGDGPLSNDLHIIAKTGVPSQPTELKVDVKSETSILLSWLPPAHSGTDTITGYELIFRLGDQAEQKVYFDPSSSYLLKNLKPFSTYVMQLAARSKHGVGAFTGELTVQTPQTLFAVNFRVKAAMKSSVLLAWEPRTPPNKAQTFIITYGDGKTIEVDGRLGQQLLSKLKPQSLYSFLLTSKADGTGGLQHRAEAMTAPDLLPGKPHLLEKASSQSTATVQLPSVQGQANARGFYIVVVPLKRQRGGNFQNPWSEPDEMNLDDLLREINGTGRSARLRRQAEPKAYISAHFQNLPSEFKLGDRRVYGTFLNRQLLTGQEYVCFVLTVFSTSPFSEPVAFTDMEPQPIVDEEEGLLWVVGPVLAVIFIISIVILILLFKRKRTDLEGRKCSFPSSSKAMSSQHPSDPVELRRINFPTPGDTPFPTQASMASHPPVTISELPNYIERMKANENLRFSQEYESIDPGQQFSWDHSNLEINKPKNRYANVIAYDHTRVVLSSCEGQPSSDYINANFIDGYRRQGAYIATQGPTPETISDFWRMVWEQHTANIIMITKLEEKSRNKCDQYWPSRGSETYGLMQVSVLDTVELASYCVRTFALFKSGSVEKREVRQFQYTAWPDHGVPEHPTPFLAFLRRVKACNPPDAGPIVIHCSAGVGRTGCFIAIDAMLERVRQEKTVDVYGHVTLMRSQRNYMVQTEEQYIFIYDALLEAVACGNTEVPARSLYAYIQRLAQAELPDNISGMEQEFKRLANARAHNSRFVSANLPCNKFKNRLVNIMPYETTRVCLQPIRGVEGSDYVNASFIDGYRQQRAYIASQGPLAETAEDYWRMLWEHNSTIVVMLTKLREMGREKCHQYWPSERSARYQYFVVDPMAEYNMPQYILREFKVTDARDGQSRTVRQFQFTDWPEQGVPKSGEGFIDFIGQVHKTKEQFGQDGPITVHCSAGVGRTGVFITLSIVLERMRYEGVVDIFQTVKMLRTQRPAMVQTEEQYQFCYRAALEYLGSFDHYAT</sequence>